<dbReference type="Pfam" id="PF13966">
    <property type="entry name" value="zf-RVT"/>
    <property type="match status" value="1"/>
</dbReference>
<evidence type="ECO:0000259" key="1">
    <source>
        <dbReference type="Pfam" id="PF13966"/>
    </source>
</evidence>
<protein>
    <recommendedName>
        <fullName evidence="1">Reverse transcriptase zinc-binding domain-containing protein</fullName>
    </recommendedName>
</protein>
<evidence type="ECO:0000313" key="3">
    <source>
        <dbReference type="Proteomes" id="UP000000763"/>
    </source>
</evidence>
<accession>Q851L3</accession>
<gene>
    <name evidence="2" type="primary">OSJNBa0042I09.31</name>
</gene>
<dbReference type="InterPro" id="IPR026960">
    <property type="entry name" value="RVT-Znf"/>
</dbReference>
<feature type="domain" description="Reverse transcriptase zinc-binding" evidence="1">
    <location>
        <begin position="126"/>
        <end position="207"/>
    </location>
</feature>
<dbReference type="Proteomes" id="UP000000763">
    <property type="component" value="Chromosome 3"/>
</dbReference>
<dbReference type="AlphaFoldDB" id="Q851L3"/>
<dbReference type="EMBL" id="AC104487">
    <property type="protein sequence ID" value="AAO41127.1"/>
    <property type="molecule type" value="Genomic_DNA"/>
</dbReference>
<proteinExistence type="predicted"/>
<evidence type="ECO:0000313" key="2">
    <source>
        <dbReference type="EMBL" id="AAO41127.1"/>
    </source>
</evidence>
<sequence length="350" mass="39906">MAGLLGFWTLHWSNGHEIVGADVSPSTWRHAIPALGSLLQPSDRRSTVRFSLSWLGVHSMLLMRYCTNVMDHNLRYYKNIMDHNLRTPLDSQAELQSLMNTLAGQQLQQNILDKRSTVTGSMDITTSTNYNLLTYHGILWQPASIIWNKATPNTCRIFLWLAFRDRLNTNANRVHKKWAIDPHCSSCPTIETANHIILHCKLADEVWKKLNLHMQAMSSANIQAFVELILDNMPEQQKLGWPACFAACAHGLWKARNQRAEVSEDKSKAYNVADLGEVRLSEEFFFLNGYQVALEFLYKEDRCNVTNVKEVVLSVIENTPVLHLIDPKRIKFLAENLAGKESEDELDEGT</sequence>
<reference evidence="3" key="1">
    <citation type="journal article" date="2005" name="Nature">
        <title>The map-based sequence of the rice genome.</title>
        <authorList>
            <consortium name="International rice genome sequencing project (IRGSP)"/>
            <person name="Matsumoto T."/>
            <person name="Wu J."/>
            <person name="Kanamori H."/>
            <person name="Katayose Y."/>
            <person name="Fujisawa M."/>
            <person name="Namiki N."/>
            <person name="Mizuno H."/>
            <person name="Yamamoto K."/>
            <person name="Antonio B.A."/>
            <person name="Baba T."/>
            <person name="Sakata K."/>
            <person name="Nagamura Y."/>
            <person name="Aoki H."/>
            <person name="Arikawa K."/>
            <person name="Arita K."/>
            <person name="Bito T."/>
            <person name="Chiden Y."/>
            <person name="Fujitsuka N."/>
            <person name="Fukunaka R."/>
            <person name="Hamada M."/>
            <person name="Harada C."/>
            <person name="Hayashi A."/>
            <person name="Hijishita S."/>
            <person name="Honda M."/>
            <person name="Hosokawa S."/>
            <person name="Ichikawa Y."/>
            <person name="Idonuma A."/>
            <person name="Iijima M."/>
            <person name="Ikeda M."/>
            <person name="Ikeno M."/>
            <person name="Ito K."/>
            <person name="Ito S."/>
            <person name="Ito T."/>
            <person name="Ito Y."/>
            <person name="Ito Y."/>
            <person name="Iwabuchi A."/>
            <person name="Kamiya K."/>
            <person name="Karasawa W."/>
            <person name="Kurita K."/>
            <person name="Katagiri S."/>
            <person name="Kikuta A."/>
            <person name="Kobayashi H."/>
            <person name="Kobayashi N."/>
            <person name="Machita K."/>
            <person name="Maehara T."/>
            <person name="Masukawa M."/>
            <person name="Mizubayashi T."/>
            <person name="Mukai Y."/>
            <person name="Nagasaki H."/>
            <person name="Nagata Y."/>
            <person name="Naito S."/>
            <person name="Nakashima M."/>
            <person name="Nakama Y."/>
            <person name="Nakamichi Y."/>
            <person name="Nakamura M."/>
            <person name="Meguro A."/>
            <person name="Negishi M."/>
            <person name="Ohta I."/>
            <person name="Ohta T."/>
            <person name="Okamoto M."/>
            <person name="Ono N."/>
            <person name="Saji S."/>
            <person name="Sakaguchi M."/>
            <person name="Sakai K."/>
            <person name="Shibata M."/>
            <person name="Shimokawa T."/>
            <person name="Song J."/>
            <person name="Takazaki Y."/>
            <person name="Terasawa K."/>
            <person name="Tsugane M."/>
            <person name="Tsuji K."/>
            <person name="Ueda S."/>
            <person name="Waki K."/>
            <person name="Yamagata H."/>
            <person name="Yamamoto M."/>
            <person name="Yamamoto S."/>
            <person name="Yamane H."/>
            <person name="Yoshiki S."/>
            <person name="Yoshihara R."/>
            <person name="Yukawa K."/>
            <person name="Zhong H."/>
            <person name="Yano M."/>
            <person name="Yuan Q."/>
            <person name="Ouyang S."/>
            <person name="Liu J."/>
            <person name="Jones K.M."/>
            <person name="Gansberger K."/>
            <person name="Moffat K."/>
            <person name="Hill J."/>
            <person name="Bera J."/>
            <person name="Fadrosh D."/>
            <person name="Jin S."/>
            <person name="Johri S."/>
            <person name="Kim M."/>
            <person name="Overton L."/>
            <person name="Reardon M."/>
            <person name="Tsitrin T."/>
            <person name="Vuong H."/>
            <person name="Weaver B."/>
            <person name="Ciecko A."/>
            <person name="Tallon L."/>
            <person name="Jackson J."/>
            <person name="Pai G."/>
            <person name="Aken S.V."/>
            <person name="Utterback T."/>
            <person name="Reidmuller S."/>
            <person name="Feldblyum T."/>
            <person name="Hsiao J."/>
            <person name="Zismann V."/>
            <person name="Iobst S."/>
            <person name="de Vazeille A.R."/>
            <person name="Buell C.R."/>
            <person name="Ying K."/>
            <person name="Li Y."/>
            <person name="Lu T."/>
            <person name="Huang Y."/>
            <person name="Zhao Q."/>
            <person name="Feng Q."/>
            <person name="Zhang L."/>
            <person name="Zhu J."/>
            <person name="Weng Q."/>
            <person name="Mu J."/>
            <person name="Lu Y."/>
            <person name="Fan D."/>
            <person name="Liu Y."/>
            <person name="Guan J."/>
            <person name="Zhang Y."/>
            <person name="Yu S."/>
            <person name="Liu X."/>
            <person name="Zhang Y."/>
            <person name="Hong G."/>
            <person name="Han B."/>
            <person name="Choisne N."/>
            <person name="Demange N."/>
            <person name="Orjeda G."/>
            <person name="Samain S."/>
            <person name="Cattolico L."/>
            <person name="Pelletier E."/>
            <person name="Couloux A."/>
            <person name="Segurens B."/>
            <person name="Wincker P."/>
            <person name="D'Hont A."/>
            <person name="Scarpelli C."/>
            <person name="Weissenbach J."/>
            <person name="Salanoubat M."/>
            <person name="Quetier F."/>
            <person name="Yu Y."/>
            <person name="Kim H.R."/>
            <person name="Rambo T."/>
            <person name="Currie J."/>
            <person name="Collura K."/>
            <person name="Luo M."/>
            <person name="Yang T."/>
            <person name="Ammiraju J.S.S."/>
            <person name="Engler F."/>
            <person name="Soderlund C."/>
            <person name="Wing R.A."/>
            <person name="Palmer L.E."/>
            <person name="de la Bastide M."/>
            <person name="Spiegel L."/>
            <person name="Nascimento L."/>
            <person name="Zutavern T."/>
            <person name="O'Shaughnessy A."/>
            <person name="Dike S."/>
            <person name="Dedhia N."/>
            <person name="Preston R."/>
            <person name="Balija V."/>
            <person name="McCombie W.R."/>
            <person name="Chow T."/>
            <person name="Chen H."/>
            <person name="Chung M."/>
            <person name="Chen C."/>
            <person name="Shaw J."/>
            <person name="Wu H."/>
            <person name="Hsiao K."/>
            <person name="Chao Y."/>
            <person name="Chu M."/>
            <person name="Cheng C."/>
            <person name="Hour A."/>
            <person name="Lee P."/>
            <person name="Lin S."/>
            <person name="Lin Y."/>
            <person name="Liou J."/>
            <person name="Liu S."/>
            <person name="Hsing Y."/>
            <person name="Raghuvanshi S."/>
            <person name="Mohanty A."/>
            <person name="Bharti A.K."/>
            <person name="Gaur A."/>
            <person name="Gupta V."/>
            <person name="Kumar D."/>
            <person name="Ravi V."/>
            <person name="Vij S."/>
            <person name="Kapur A."/>
            <person name="Khurana P."/>
            <person name="Khurana P."/>
            <person name="Khurana J.P."/>
            <person name="Tyagi A.K."/>
            <person name="Gaikwad K."/>
            <person name="Singh A."/>
            <person name="Dalal V."/>
            <person name="Srivastava S."/>
            <person name="Dixit A."/>
            <person name="Pal A.K."/>
            <person name="Ghazi I.A."/>
            <person name="Yadav M."/>
            <person name="Pandit A."/>
            <person name="Bhargava A."/>
            <person name="Sureshbabu K."/>
            <person name="Batra K."/>
            <person name="Sharma T.R."/>
            <person name="Mohapatra T."/>
            <person name="Singh N.K."/>
            <person name="Messing J."/>
            <person name="Nelson A.B."/>
            <person name="Fuks G."/>
            <person name="Kavchok S."/>
            <person name="Keizer G."/>
            <person name="Linton E."/>
            <person name="Llaca V."/>
            <person name="Song R."/>
            <person name="Tanyolac B."/>
            <person name="Young S."/>
            <person name="Ho-Il K."/>
            <person name="Hahn J.H."/>
            <person name="Sangsakoo G."/>
            <person name="Vanavichit A."/>
            <person name="de Mattos Luiz.A.T."/>
            <person name="Zimmer P.D."/>
            <person name="Malone G."/>
            <person name="Dellagostin O."/>
            <person name="de Oliveira A.C."/>
            <person name="Bevan M."/>
            <person name="Bancroft I."/>
            <person name="Minx P."/>
            <person name="Cordum H."/>
            <person name="Wilson R."/>
            <person name="Cheng Z."/>
            <person name="Jin W."/>
            <person name="Jiang J."/>
            <person name="Leong S.A."/>
            <person name="Iwama H."/>
            <person name="Gojobori T."/>
            <person name="Itoh T."/>
            <person name="Niimura Y."/>
            <person name="Fujii Y."/>
            <person name="Habara T."/>
            <person name="Sakai H."/>
            <person name="Sato Y."/>
            <person name="Wilson G."/>
            <person name="Kumar K."/>
            <person name="McCouch S."/>
            <person name="Juretic N."/>
            <person name="Hoen D."/>
            <person name="Wright S."/>
            <person name="Bruskiewich R."/>
            <person name="Bureau T."/>
            <person name="Miyao A."/>
            <person name="Hirochika H."/>
            <person name="Nishikawa T."/>
            <person name="Kadowaki K."/>
            <person name="Sugiura M."/>
            <person name="Burr B."/>
            <person name="Sasaki T."/>
        </authorList>
    </citation>
    <scope>NUCLEOTIDE SEQUENCE [LARGE SCALE GENOMIC DNA]</scope>
    <source>
        <strain evidence="3">cv. Nipponbare</strain>
    </source>
</reference>
<reference evidence="3" key="2">
    <citation type="journal article" date="2008" name="Nucleic Acids Res.">
        <title>The rice annotation project database (RAP-DB): 2008 update.</title>
        <authorList>
            <consortium name="The rice annotation project (RAP)"/>
        </authorList>
    </citation>
    <scope>GENOME REANNOTATION</scope>
    <source>
        <strain evidence="3">cv. Nipponbare</strain>
    </source>
</reference>
<name>Q851L3_ORYSJ</name>
<organism evidence="2 3">
    <name type="scientific">Oryza sativa subsp. japonica</name>
    <name type="common">Rice</name>
    <dbReference type="NCBI Taxonomy" id="39947"/>
    <lineage>
        <taxon>Eukaryota</taxon>
        <taxon>Viridiplantae</taxon>
        <taxon>Streptophyta</taxon>
        <taxon>Embryophyta</taxon>
        <taxon>Tracheophyta</taxon>
        <taxon>Spermatophyta</taxon>
        <taxon>Magnoliopsida</taxon>
        <taxon>Liliopsida</taxon>
        <taxon>Poales</taxon>
        <taxon>Poaceae</taxon>
        <taxon>BOP clade</taxon>
        <taxon>Oryzoideae</taxon>
        <taxon>Oryzeae</taxon>
        <taxon>Oryzinae</taxon>
        <taxon>Oryza</taxon>
        <taxon>Oryza sativa</taxon>
    </lineage>
</organism>